<dbReference type="Gene3D" id="1.10.246.130">
    <property type="match status" value="1"/>
</dbReference>
<feature type="binding site" evidence="10">
    <location>
        <position position="108"/>
    </location>
    <ligand>
        <name>L-glutamate</name>
        <dbReference type="ChEBI" id="CHEBI:29985"/>
    </ligand>
</feature>
<dbReference type="Pfam" id="PF01019">
    <property type="entry name" value="G_glu_transpept"/>
    <property type="match status" value="1"/>
</dbReference>
<comment type="catalytic activity">
    <reaction evidence="8 11">
        <text>an N-terminal (5-L-glutamyl)-[peptide] + an alpha-amino acid = 5-L-glutamyl amino acid + an N-terminal L-alpha-aminoacyl-[peptide]</text>
        <dbReference type="Rhea" id="RHEA:23904"/>
        <dbReference type="Rhea" id="RHEA-COMP:9780"/>
        <dbReference type="Rhea" id="RHEA-COMP:9795"/>
        <dbReference type="ChEBI" id="CHEBI:77644"/>
        <dbReference type="ChEBI" id="CHEBI:78597"/>
        <dbReference type="ChEBI" id="CHEBI:78599"/>
        <dbReference type="ChEBI" id="CHEBI:78608"/>
        <dbReference type="EC" id="2.3.2.2"/>
    </reaction>
</comment>
<evidence type="ECO:0000256" key="11">
    <source>
        <dbReference type="RuleBase" id="RU368036"/>
    </source>
</evidence>
<evidence type="ECO:0000256" key="9">
    <source>
        <dbReference type="PIRSR" id="PIRSR600101-1"/>
    </source>
</evidence>
<dbReference type="InterPro" id="IPR043138">
    <property type="entry name" value="GGT_lsub"/>
</dbReference>
<dbReference type="EC" id="2.3.2.2" evidence="11"/>
<gene>
    <name evidence="12" type="ORF">GZ78_13695</name>
</gene>
<dbReference type="EMBL" id="JOKH01000002">
    <property type="protein sequence ID" value="KEQ18524.1"/>
    <property type="molecule type" value="Genomic_DNA"/>
</dbReference>
<dbReference type="GO" id="GO:0006750">
    <property type="term" value="P:glutathione biosynthetic process"/>
    <property type="evidence" value="ECO:0007669"/>
    <property type="project" value="UniProtKB-KW"/>
</dbReference>
<dbReference type="SUPFAM" id="SSF56235">
    <property type="entry name" value="N-terminal nucleophile aminohydrolases (Ntn hydrolases)"/>
    <property type="match status" value="1"/>
</dbReference>
<comment type="subunit">
    <text evidence="11">This enzyme consists of two polypeptide chains, which are synthesized in precursor form from a single polypeptide.</text>
</comment>
<organism evidence="12 13">
    <name type="scientific">Endozoicomonas numazuensis</name>
    <dbReference type="NCBI Taxonomy" id="1137799"/>
    <lineage>
        <taxon>Bacteria</taxon>
        <taxon>Pseudomonadati</taxon>
        <taxon>Pseudomonadota</taxon>
        <taxon>Gammaproteobacteria</taxon>
        <taxon>Oceanospirillales</taxon>
        <taxon>Endozoicomonadaceae</taxon>
        <taxon>Endozoicomonas</taxon>
    </lineage>
</organism>
<dbReference type="GO" id="GO:0103068">
    <property type="term" value="F:leukotriene C4 gamma-glutamyl transferase activity"/>
    <property type="evidence" value="ECO:0007669"/>
    <property type="project" value="UniProtKB-EC"/>
</dbReference>
<evidence type="ECO:0000313" key="13">
    <source>
        <dbReference type="Proteomes" id="UP000028073"/>
    </source>
</evidence>
<evidence type="ECO:0000256" key="8">
    <source>
        <dbReference type="ARBA" id="ARBA00047417"/>
    </source>
</evidence>
<evidence type="ECO:0000313" key="12">
    <source>
        <dbReference type="EMBL" id="KEQ18524.1"/>
    </source>
</evidence>
<dbReference type="Gene3D" id="3.60.20.40">
    <property type="match status" value="1"/>
</dbReference>
<dbReference type="Proteomes" id="UP000028073">
    <property type="component" value="Unassembled WGS sequence"/>
</dbReference>
<dbReference type="EC" id="3.4.19.13" evidence="11"/>
<evidence type="ECO:0000256" key="6">
    <source>
        <dbReference type="ARBA" id="ARBA00023145"/>
    </source>
</evidence>
<evidence type="ECO:0000256" key="5">
    <source>
        <dbReference type="ARBA" id="ARBA00022801"/>
    </source>
</evidence>
<proteinExistence type="inferred from homology"/>
<evidence type="ECO:0000256" key="1">
    <source>
        <dbReference type="ARBA" id="ARBA00001049"/>
    </source>
</evidence>
<name>A0A081NJA1_9GAMM</name>
<feature type="binding site" evidence="10">
    <location>
        <begin position="463"/>
        <end position="464"/>
    </location>
    <ligand>
        <name>L-glutamate</name>
        <dbReference type="ChEBI" id="CHEBI:29985"/>
    </ligand>
</feature>
<dbReference type="PANTHER" id="PTHR43199">
    <property type="entry name" value="GLUTATHIONE HYDROLASE"/>
    <property type="match status" value="1"/>
</dbReference>
<comment type="similarity">
    <text evidence="3 11">Belongs to the gamma-glutamyltransferase family.</text>
</comment>
<dbReference type="eggNOG" id="COG0405">
    <property type="taxonomic scope" value="Bacteria"/>
</dbReference>
<keyword evidence="6 11" id="KW-0865">Zymogen</keyword>
<dbReference type="InterPro" id="IPR029055">
    <property type="entry name" value="Ntn_hydrolases_N"/>
</dbReference>
<comment type="pathway">
    <text evidence="11">Sulfur metabolism; glutathione metabolism.</text>
</comment>
<evidence type="ECO:0000256" key="2">
    <source>
        <dbReference type="ARBA" id="ARBA00001089"/>
    </source>
</evidence>
<dbReference type="InterPro" id="IPR000101">
    <property type="entry name" value="GGT_peptidase"/>
</dbReference>
<feature type="binding site" evidence="10">
    <location>
        <position position="486"/>
    </location>
    <ligand>
        <name>L-glutamate</name>
        <dbReference type="ChEBI" id="CHEBI:29985"/>
    </ligand>
</feature>
<dbReference type="InterPro" id="IPR051792">
    <property type="entry name" value="GGT_bact"/>
</dbReference>
<dbReference type="GO" id="GO:0006751">
    <property type="term" value="P:glutathione catabolic process"/>
    <property type="evidence" value="ECO:0007669"/>
    <property type="project" value="UniProtKB-UniRule"/>
</dbReference>
<evidence type="ECO:0000256" key="7">
    <source>
        <dbReference type="ARBA" id="ARBA00023315"/>
    </source>
</evidence>
<protein>
    <recommendedName>
        <fullName evidence="11">Glutathione hydrolase proenzyme</fullName>
        <ecNumber evidence="11">2.3.2.2</ecNumber>
        <ecNumber evidence="11">3.4.19.13</ecNumber>
    </recommendedName>
    <component>
        <recommendedName>
            <fullName evidence="11">Glutathione hydrolase large chain</fullName>
        </recommendedName>
    </component>
    <component>
        <recommendedName>
            <fullName evidence="11">Glutathione hydrolase small chain</fullName>
        </recommendedName>
    </component>
</protein>
<comment type="catalytic activity">
    <reaction evidence="2 11">
        <text>glutathione + H2O = L-cysteinylglycine + L-glutamate</text>
        <dbReference type="Rhea" id="RHEA:28807"/>
        <dbReference type="ChEBI" id="CHEBI:15377"/>
        <dbReference type="ChEBI" id="CHEBI:29985"/>
        <dbReference type="ChEBI" id="CHEBI:57925"/>
        <dbReference type="ChEBI" id="CHEBI:61694"/>
        <dbReference type="EC" id="3.4.19.13"/>
    </reaction>
</comment>
<dbReference type="InterPro" id="IPR043137">
    <property type="entry name" value="GGT_ssub_C"/>
</dbReference>
<keyword evidence="5 11" id="KW-0378">Hydrolase</keyword>
<keyword evidence="11" id="KW-0317">Glutathione biosynthesis</keyword>
<sequence>MTASLLAACITLQAKEVNVSDDLAPEAATGFEEKSLVKASKHMVVAAHPLAVKAGDEVLRKGGSAADAAIAVQLVLNLVEPQSSGIGGGAFTLYFDAQKNTLTTLDGRETAPSEATPTLFQDDNGKPLKFYDAVVGGRSVGTPGTVKLLEDLHQRYGKRPWSELFQPAIKLAEEGFTVSPRLASLIAKDQKRLSRYPNTRQYFFDEKGQPLQAGAVLKNPEFAKTLRLIASRGSKAFYEGQLADRIVKTVREAKGNPGLLSKKDLRNYQIKERTPVCSGYRQYSVCGMGPPSSGATTVGQILGILQSYDLASLGPVNPESWRLFAGASRLAFADRARYLADSDFVPVPVQGLLDNQYLADRAQLLQSSDQALKTVSAGTPVWQHASIQADDQSIELPSTSHISIVDAQGNALSMTTTIENGFGSRLMVGGFLLNNEMTDFSFASHNNGTPIANRVEPGKRPRSSMAPTIVMNKEGQPYMVIGSPGGSRIISYVAKTLVAHIDWGMDIQEAIALPHKLNPFGVYELEQDTEAERLKPELEKLGYPVKVRELNSGLHGIVITEEGLEGGADPRREGVAIGI</sequence>
<evidence type="ECO:0000256" key="4">
    <source>
        <dbReference type="ARBA" id="ARBA00022679"/>
    </source>
</evidence>
<dbReference type="UniPathway" id="UPA00204"/>
<dbReference type="NCBIfam" id="TIGR00066">
    <property type="entry name" value="g_glut_trans"/>
    <property type="match status" value="1"/>
</dbReference>
<evidence type="ECO:0000256" key="3">
    <source>
        <dbReference type="ARBA" id="ARBA00009381"/>
    </source>
</evidence>
<feature type="active site" description="Nucleophile" evidence="9">
    <location>
        <position position="399"/>
    </location>
</feature>
<evidence type="ECO:0000256" key="10">
    <source>
        <dbReference type="PIRSR" id="PIRSR600101-2"/>
    </source>
</evidence>
<keyword evidence="7 11" id="KW-0012">Acyltransferase</keyword>
<dbReference type="GO" id="GO:0036374">
    <property type="term" value="F:glutathione hydrolase activity"/>
    <property type="evidence" value="ECO:0007669"/>
    <property type="project" value="UniProtKB-UniRule"/>
</dbReference>
<accession>A0A081NJA1</accession>
<dbReference type="AlphaFoldDB" id="A0A081NJA1"/>
<comment type="PTM">
    <text evidence="11">Cleaved by autocatalysis into a large and a small subunit.</text>
</comment>
<feature type="binding site" evidence="10">
    <location>
        <position position="439"/>
    </location>
    <ligand>
        <name>L-glutamate</name>
        <dbReference type="ChEBI" id="CHEBI:29985"/>
    </ligand>
</feature>
<keyword evidence="4 11" id="KW-0808">Transferase</keyword>
<comment type="catalytic activity">
    <reaction evidence="1 11">
        <text>an S-substituted glutathione + H2O = an S-substituted L-cysteinylglycine + L-glutamate</text>
        <dbReference type="Rhea" id="RHEA:59468"/>
        <dbReference type="ChEBI" id="CHEBI:15377"/>
        <dbReference type="ChEBI" id="CHEBI:29985"/>
        <dbReference type="ChEBI" id="CHEBI:90779"/>
        <dbReference type="ChEBI" id="CHEBI:143103"/>
        <dbReference type="EC" id="3.4.19.13"/>
    </reaction>
</comment>
<keyword evidence="13" id="KW-1185">Reference proteome</keyword>
<dbReference type="PRINTS" id="PR01210">
    <property type="entry name" value="GGTRANSPTASE"/>
</dbReference>
<dbReference type="STRING" id="1137799.GZ78_13695"/>
<comment type="caution">
    <text evidence="12">The sequence shown here is derived from an EMBL/GenBank/DDBJ whole genome shotgun (WGS) entry which is preliminary data.</text>
</comment>
<reference evidence="12 13" key="1">
    <citation type="submission" date="2014-06" db="EMBL/GenBank/DDBJ databases">
        <title>Whole Genome Sequences of Three Symbiotic Endozoicomonas Bacteria.</title>
        <authorList>
            <person name="Neave M.J."/>
            <person name="Apprill A."/>
            <person name="Voolstra C.R."/>
        </authorList>
    </citation>
    <scope>NUCLEOTIDE SEQUENCE [LARGE SCALE GENOMIC DNA]</scope>
    <source>
        <strain evidence="12 13">DSM 25634</strain>
    </source>
</reference>
<dbReference type="PANTHER" id="PTHR43199:SF1">
    <property type="entry name" value="GLUTATHIONE HYDROLASE PROENZYME"/>
    <property type="match status" value="1"/>
</dbReference>